<dbReference type="PANTHER" id="PTHR34477">
    <property type="entry name" value="UPF0213 PROTEIN YHBQ"/>
    <property type="match status" value="1"/>
</dbReference>
<dbReference type="SUPFAM" id="SSF82771">
    <property type="entry name" value="GIY-YIG endonuclease"/>
    <property type="match status" value="1"/>
</dbReference>
<evidence type="ECO:0000256" key="1">
    <source>
        <dbReference type="ARBA" id="ARBA00007435"/>
    </source>
</evidence>
<dbReference type="CDD" id="cd10449">
    <property type="entry name" value="GIY-YIG_SLX1_like"/>
    <property type="match status" value="1"/>
</dbReference>
<dbReference type="EMBL" id="CP025791">
    <property type="protein sequence ID" value="AUP78335.1"/>
    <property type="molecule type" value="Genomic_DNA"/>
</dbReference>
<dbReference type="InterPro" id="IPR035901">
    <property type="entry name" value="GIY-YIG_endonuc_sf"/>
</dbReference>
<keyword evidence="4" id="KW-1185">Reference proteome</keyword>
<protein>
    <submittedName>
        <fullName evidence="3">Excinuclease ABC subunit C</fullName>
    </submittedName>
</protein>
<dbReference type="Pfam" id="PF01541">
    <property type="entry name" value="GIY-YIG"/>
    <property type="match status" value="1"/>
</dbReference>
<comment type="similarity">
    <text evidence="1">Belongs to the UPF0213 family.</text>
</comment>
<evidence type="ECO:0000313" key="3">
    <source>
        <dbReference type="EMBL" id="AUP78335.1"/>
    </source>
</evidence>
<organism evidence="3 4">
    <name type="scientific">Flavivirga eckloniae</name>
    <dbReference type="NCBI Taxonomy" id="1803846"/>
    <lineage>
        <taxon>Bacteria</taxon>
        <taxon>Pseudomonadati</taxon>
        <taxon>Bacteroidota</taxon>
        <taxon>Flavobacteriia</taxon>
        <taxon>Flavobacteriales</taxon>
        <taxon>Flavobacteriaceae</taxon>
        <taxon>Flavivirga</taxon>
    </lineage>
</organism>
<dbReference type="InterPro" id="IPR000305">
    <property type="entry name" value="GIY-YIG_endonuc"/>
</dbReference>
<dbReference type="PROSITE" id="PS50164">
    <property type="entry name" value="GIY_YIG"/>
    <property type="match status" value="1"/>
</dbReference>
<evidence type="ECO:0000313" key="4">
    <source>
        <dbReference type="Proteomes" id="UP000235826"/>
    </source>
</evidence>
<evidence type="ECO:0000259" key="2">
    <source>
        <dbReference type="PROSITE" id="PS50164"/>
    </source>
</evidence>
<proteinExistence type="inferred from homology"/>
<dbReference type="KEGG" id="fek:C1H87_06280"/>
<dbReference type="Gene3D" id="3.40.1440.10">
    <property type="entry name" value="GIY-YIG endonuclease"/>
    <property type="match status" value="1"/>
</dbReference>
<feature type="domain" description="GIY-YIG" evidence="2">
    <location>
        <begin position="1"/>
        <end position="76"/>
    </location>
</feature>
<dbReference type="OrthoDB" id="1495241at2"/>
<dbReference type="RefSeq" id="WP_102754991.1">
    <property type="nucleotide sequence ID" value="NZ_CP025791.1"/>
</dbReference>
<dbReference type="AlphaFoldDB" id="A0A2K9PMS8"/>
<dbReference type="InterPro" id="IPR050190">
    <property type="entry name" value="UPF0213_domain"/>
</dbReference>
<accession>A0A2K9PMS8</accession>
<reference evidence="3 4" key="1">
    <citation type="submission" date="2018-01" db="EMBL/GenBank/DDBJ databases">
        <title>Complete genome sequence of Flavivirga eckloniae ECD14 isolated from seaweed Ecklonia cava.</title>
        <authorList>
            <person name="Lee J.H."/>
            <person name="Baik K.S."/>
            <person name="Seong C.N."/>
        </authorList>
    </citation>
    <scope>NUCLEOTIDE SEQUENCE [LARGE SCALE GENOMIC DNA]</scope>
    <source>
        <strain evidence="3 4">ECD14</strain>
    </source>
</reference>
<gene>
    <name evidence="3" type="ORF">C1H87_06280</name>
</gene>
<dbReference type="Proteomes" id="UP000235826">
    <property type="component" value="Chromosome"/>
</dbReference>
<name>A0A2K9PMS8_9FLAO</name>
<sequence length="82" mass="9718">MEYVVYILYSQKRSRYYVGQTNNIKKRIERHNKDLVPSTKGGSPWKLIKTLEVTNRSEALKLENKIKKRGAKRYLEDNQFGV</sequence>
<dbReference type="PANTHER" id="PTHR34477:SF1">
    <property type="entry name" value="UPF0213 PROTEIN YHBQ"/>
    <property type="match status" value="1"/>
</dbReference>